<evidence type="ECO:0000313" key="4">
    <source>
        <dbReference type="EMBL" id="QQA16869.1"/>
    </source>
</evidence>
<organism evidence="1 6">
    <name type="scientific">Bacillus mycoides</name>
    <dbReference type="NCBI Taxonomy" id="1405"/>
    <lineage>
        <taxon>Bacteria</taxon>
        <taxon>Bacillati</taxon>
        <taxon>Bacillota</taxon>
        <taxon>Bacilli</taxon>
        <taxon>Bacillales</taxon>
        <taxon>Bacillaceae</taxon>
        <taxon>Bacillus</taxon>
        <taxon>Bacillus cereus group</taxon>
    </lineage>
</organism>
<dbReference type="EMBL" id="MRWU01000013">
    <property type="protein sequence ID" value="OSX91016.1"/>
    <property type="molecule type" value="Genomic_DNA"/>
</dbReference>
<protein>
    <submittedName>
        <fullName evidence="4">Type II toxin-antitoxin system toxin</fullName>
    </submittedName>
</protein>
<evidence type="ECO:0000313" key="1">
    <source>
        <dbReference type="EMBL" id="ARJ20683.1"/>
    </source>
</evidence>
<reference evidence="3 7" key="2">
    <citation type="submission" date="2016-12" db="EMBL/GenBank/DDBJ databases">
        <title>Genome Sequences of Twelve Sporeforming Bacillus Species Isolated from Foods.</title>
        <authorList>
            <person name="De Jong A."/>
            <person name="Holsappel S."/>
            <person name="Kuipers O.P."/>
        </authorList>
    </citation>
    <scope>NUCLEOTIDE SEQUENCE [LARGE SCALE GENOMIC DNA]</scope>
    <source>
        <strain evidence="3 7">S3E15</strain>
    </source>
</reference>
<dbReference type="EMBL" id="AHEV01000027">
    <property type="protein sequence ID" value="EJR36091.1"/>
    <property type="molecule type" value="Genomic_DNA"/>
</dbReference>
<dbReference type="AlphaFoldDB" id="A0A0B5S9N5"/>
<reference evidence="2 5" key="1">
    <citation type="submission" date="2012-04" db="EMBL/GenBank/DDBJ databases">
        <title>The Genome Sequence of Bacillus cereus VD078.</title>
        <authorList>
            <consortium name="The Broad Institute Genome Sequencing Platform"/>
            <consortium name="The Broad Institute Genome Sequencing Center for Infectious Disease"/>
            <person name="Feldgarden M."/>
            <person name="Van der Auwera G.A."/>
            <person name="Mahillon J."/>
            <person name="Duprez V."/>
            <person name="Timmery S."/>
            <person name="Mattelet C."/>
            <person name="Dierick K."/>
            <person name="Sun M."/>
            <person name="Yu Z."/>
            <person name="Zhu L."/>
            <person name="Hu X."/>
            <person name="Shank E.B."/>
            <person name="Swiecicka I."/>
            <person name="Hansen B.M."/>
            <person name="Andrup L."/>
            <person name="Young S.K."/>
            <person name="Zeng Q."/>
            <person name="Gargeya S."/>
            <person name="Fitzgerald M."/>
            <person name="Haas B."/>
            <person name="Abouelleil A."/>
            <person name="Alvarado L."/>
            <person name="Arachchi H.M."/>
            <person name="Berlin A."/>
            <person name="Chapman S.B."/>
            <person name="Goldberg J."/>
            <person name="Griggs A."/>
            <person name="Gujja S."/>
            <person name="Hansen M."/>
            <person name="Howarth C."/>
            <person name="Imamovic A."/>
            <person name="Larimer J."/>
            <person name="McCowen C."/>
            <person name="Montmayeur A."/>
            <person name="Murphy C."/>
            <person name="Neiman D."/>
            <person name="Pearson M."/>
            <person name="Priest M."/>
            <person name="Roberts A."/>
            <person name="Saif S."/>
            <person name="Shea T."/>
            <person name="Sisk P."/>
            <person name="Sykes S."/>
            <person name="Wortman J."/>
            <person name="Nusbaum C."/>
            <person name="Birren B."/>
        </authorList>
    </citation>
    <scope>NUCLEOTIDE SEQUENCE [LARGE SCALE GENOMIC DNA]</scope>
    <source>
        <strain evidence="2 5">VD078</strain>
    </source>
</reference>
<accession>A0A0B5S9N5</accession>
<dbReference type="Proteomes" id="UP000194131">
    <property type="component" value="Unassembled WGS sequence"/>
</dbReference>
<reference evidence="1 6" key="3">
    <citation type="submission" date="2017-04" db="EMBL/GenBank/DDBJ databases">
        <title>The Characteristic of a Fine Plant Growth-Promoting Rhizobacteria Bacillus mycoides Gnyt1 and its Whole Genome Sequencing Analysis.</title>
        <authorList>
            <person name="Li J.H."/>
            <person name="Yao T."/>
        </authorList>
    </citation>
    <scope>NUCLEOTIDE SEQUENCE [LARGE SCALE GENOMIC DNA]</scope>
    <source>
        <strain evidence="1 6">Gnyt1</strain>
    </source>
</reference>
<dbReference type="Proteomes" id="UP000006976">
    <property type="component" value="Unassembled WGS sequence"/>
</dbReference>
<evidence type="ECO:0000313" key="6">
    <source>
        <dbReference type="Proteomes" id="UP000192932"/>
    </source>
</evidence>
<sequence>MKYPYSFEVLTNGKLVMRLPQEIKLIETFLGVEVSAFGDWILEEIHSVLNGKENYVVVNGNICGLEIRKDTTTVLDNLAEDGKGDFCEIETIELVDLIHIWLDKQKEFKKGKNKELK</sequence>
<gene>
    <name evidence="1" type="ORF">B7492_05320</name>
    <name evidence="4" type="ORF">I6G81_05190</name>
    <name evidence="2" type="ORF">III_04438</name>
    <name evidence="3" type="ORF">S3E15_01382</name>
</gene>
<proteinExistence type="predicted"/>
<dbReference type="EMBL" id="CP065877">
    <property type="protein sequence ID" value="QQA16869.1"/>
    <property type="molecule type" value="Genomic_DNA"/>
</dbReference>
<dbReference type="KEGG" id="bmyo:BG05_4988"/>
<evidence type="ECO:0000313" key="7">
    <source>
        <dbReference type="Proteomes" id="UP000194131"/>
    </source>
</evidence>
<name>A0A0B5S9N5_BACMY</name>
<evidence type="ECO:0000313" key="5">
    <source>
        <dbReference type="Proteomes" id="UP000006976"/>
    </source>
</evidence>
<reference evidence="4 8" key="4">
    <citation type="submission" date="2020-12" db="EMBL/GenBank/DDBJ databases">
        <title>FDA dAtabase for Regulatory Grade micrObial Sequences (FDA-ARGOS): Supporting development and validation of Infectious Disease Dx tests.</title>
        <authorList>
            <person name="Nelson B."/>
            <person name="Plummer A."/>
            <person name="Tallon L."/>
            <person name="Sadzewicz L."/>
            <person name="Zhao X."/>
            <person name="Boylan J."/>
            <person name="Ott S."/>
            <person name="Bowen H."/>
            <person name="Vavikolanu K."/>
            <person name="Mehta A."/>
            <person name="Aluvathingal J."/>
            <person name="Nadendla S."/>
            <person name="Myers T."/>
            <person name="Yan Y."/>
            <person name="Sichtig H."/>
        </authorList>
    </citation>
    <scope>NUCLEOTIDE SEQUENCE [LARGE SCALE GENOMIC DNA]</scope>
    <source>
        <strain evidence="4 8">FDAARGOS_924</strain>
    </source>
</reference>
<dbReference type="Proteomes" id="UP000192932">
    <property type="component" value="Chromosome"/>
</dbReference>
<evidence type="ECO:0000313" key="3">
    <source>
        <dbReference type="EMBL" id="OSX91016.1"/>
    </source>
</evidence>
<accession>J8IF14</accession>
<evidence type="ECO:0000313" key="8">
    <source>
        <dbReference type="Proteomes" id="UP000596196"/>
    </source>
</evidence>
<keyword evidence="8" id="KW-1185">Reference proteome</keyword>
<evidence type="ECO:0000313" key="2">
    <source>
        <dbReference type="EMBL" id="EJR36091.1"/>
    </source>
</evidence>
<dbReference type="RefSeq" id="WP_000877044.1">
    <property type="nucleotide sequence ID" value="NZ_CM125442.1"/>
</dbReference>
<dbReference type="EMBL" id="CP020743">
    <property type="protein sequence ID" value="ARJ20683.1"/>
    <property type="molecule type" value="Genomic_DNA"/>
</dbReference>
<dbReference type="Proteomes" id="UP000596196">
    <property type="component" value="Chromosome"/>
</dbReference>